<protein>
    <submittedName>
        <fullName evidence="12">CLUMA_CG002189, isoform A</fullName>
    </submittedName>
</protein>
<dbReference type="PROSITE" id="PS00027">
    <property type="entry name" value="HOMEOBOX_1"/>
    <property type="match status" value="1"/>
</dbReference>
<dbReference type="Gene3D" id="3.60.110.10">
    <property type="entry name" value="Carbon-nitrogen hydrolase"/>
    <property type="match status" value="1"/>
</dbReference>
<keyword evidence="6 7" id="KW-0539">Nucleus</keyword>
<dbReference type="InterPro" id="IPR040154">
    <property type="entry name" value="Biotinidase/VNN"/>
</dbReference>
<dbReference type="GO" id="GO:0005634">
    <property type="term" value="C:nucleus"/>
    <property type="evidence" value="ECO:0007669"/>
    <property type="project" value="UniProtKB-SubCell"/>
</dbReference>
<accession>A0A1J1HQC9</accession>
<feature type="domain" description="Homeobox" evidence="10">
    <location>
        <begin position="291"/>
        <end position="351"/>
    </location>
</feature>
<keyword evidence="13" id="KW-1185">Reference proteome</keyword>
<dbReference type="PANTHER" id="PTHR10609:SF14">
    <property type="entry name" value="BIOTINIDASE"/>
    <property type="match status" value="1"/>
</dbReference>
<dbReference type="OrthoDB" id="10250282at2759"/>
<reference evidence="12 13" key="1">
    <citation type="submission" date="2015-04" db="EMBL/GenBank/DDBJ databases">
        <authorList>
            <person name="Syromyatnikov M.Y."/>
            <person name="Popov V.N."/>
        </authorList>
    </citation>
    <scope>NUCLEOTIDE SEQUENCE [LARGE SCALE GENOMIC DNA]</scope>
</reference>
<evidence type="ECO:0000313" key="13">
    <source>
        <dbReference type="Proteomes" id="UP000183832"/>
    </source>
</evidence>
<name>A0A1J1HQC9_9DIPT</name>
<dbReference type="PROSITE" id="PS50263">
    <property type="entry name" value="CN_HYDROLASE"/>
    <property type="match status" value="1"/>
</dbReference>
<dbReference type="AlphaFoldDB" id="A0A1J1HQC9"/>
<evidence type="ECO:0000256" key="6">
    <source>
        <dbReference type="ARBA" id="ARBA00023242"/>
    </source>
</evidence>
<evidence type="ECO:0000256" key="2">
    <source>
        <dbReference type="ARBA" id="ARBA00008225"/>
    </source>
</evidence>
<feature type="DNA-binding region" description="Homeobox" evidence="7">
    <location>
        <begin position="293"/>
        <end position="352"/>
    </location>
</feature>
<evidence type="ECO:0000256" key="7">
    <source>
        <dbReference type="PROSITE-ProRule" id="PRU00108"/>
    </source>
</evidence>
<evidence type="ECO:0000256" key="1">
    <source>
        <dbReference type="ARBA" id="ARBA00004123"/>
    </source>
</evidence>
<keyword evidence="5 7" id="KW-0371">Homeobox</keyword>
<evidence type="ECO:0000256" key="3">
    <source>
        <dbReference type="ARBA" id="ARBA00022801"/>
    </source>
</evidence>
<dbReference type="GO" id="GO:0000981">
    <property type="term" value="F:DNA-binding transcription factor activity, RNA polymerase II-specific"/>
    <property type="evidence" value="ECO:0007669"/>
    <property type="project" value="InterPro"/>
</dbReference>
<dbReference type="Gene3D" id="1.10.10.60">
    <property type="entry name" value="Homeodomain-like"/>
    <property type="match status" value="1"/>
</dbReference>
<organism evidence="12 13">
    <name type="scientific">Clunio marinus</name>
    <dbReference type="NCBI Taxonomy" id="568069"/>
    <lineage>
        <taxon>Eukaryota</taxon>
        <taxon>Metazoa</taxon>
        <taxon>Ecdysozoa</taxon>
        <taxon>Arthropoda</taxon>
        <taxon>Hexapoda</taxon>
        <taxon>Insecta</taxon>
        <taxon>Pterygota</taxon>
        <taxon>Neoptera</taxon>
        <taxon>Endopterygota</taxon>
        <taxon>Diptera</taxon>
        <taxon>Nematocera</taxon>
        <taxon>Chironomoidea</taxon>
        <taxon>Chironomidae</taxon>
        <taxon>Clunio</taxon>
    </lineage>
</organism>
<evidence type="ECO:0000259" key="10">
    <source>
        <dbReference type="PROSITE" id="PS50071"/>
    </source>
</evidence>
<dbReference type="InterPro" id="IPR003010">
    <property type="entry name" value="C-N_Hydrolase"/>
</dbReference>
<proteinExistence type="inferred from homology"/>
<evidence type="ECO:0000256" key="9">
    <source>
        <dbReference type="SAM" id="MobiDB-lite"/>
    </source>
</evidence>
<dbReference type="Pfam" id="PF00795">
    <property type="entry name" value="CN_hydrolase"/>
    <property type="match status" value="1"/>
</dbReference>
<dbReference type="PROSITE" id="PS50071">
    <property type="entry name" value="HOMEOBOX_2"/>
    <property type="match status" value="1"/>
</dbReference>
<dbReference type="EMBL" id="CVRI01000007">
    <property type="protein sequence ID" value="CRK88417.1"/>
    <property type="molecule type" value="Genomic_DNA"/>
</dbReference>
<keyword evidence="4 7" id="KW-0238">DNA-binding</keyword>
<dbReference type="InterPro" id="IPR017970">
    <property type="entry name" value="Homeobox_CS"/>
</dbReference>
<dbReference type="GO" id="GO:0016787">
    <property type="term" value="F:hydrolase activity"/>
    <property type="evidence" value="ECO:0007669"/>
    <property type="project" value="UniProtKB-KW"/>
</dbReference>
<dbReference type="SUPFAM" id="SSF56317">
    <property type="entry name" value="Carbon-nitrogen hydrolase"/>
    <property type="match status" value="1"/>
</dbReference>
<gene>
    <name evidence="12" type="primary">putative Vanin-like protein 1</name>
    <name evidence="12" type="ORF">CLUMA_CG002189</name>
</gene>
<feature type="compositionally biased region" description="Low complexity" evidence="9">
    <location>
        <begin position="362"/>
        <end position="371"/>
    </location>
</feature>
<dbReference type="Pfam" id="PF19018">
    <property type="entry name" value="Vanin_C"/>
    <property type="match status" value="1"/>
</dbReference>
<dbReference type="InterPro" id="IPR001356">
    <property type="entry name" value="HD"/>
</dbReference>
<evidence type="ECO:0000313" key="12">
    <source>
        <dbReference type="EMBL" id="CRK88417.1"/>
    </source>
</evidence>
<evidence type="ECO:0000256" key="4">
    <source>
        <dbReference type="ARBA" id="ARBA00023125"/>
    </source>
</evidence>
<evidence type="ECO:0000256" key="8">
    <source>
        <dbReference type="RuleBase" id="RU000682"/>
    </source>
</evidence>
<dbReference type="Proteomes" id="UP000183832">
    <property type="component" value="Unassembled WGS sequence"/>
</dbReference>
<dbReference type="Pfam" id="PF00046">
    <property type="entry name" value="Homeodomain"/>
    <property type="match status" value="1"/>
</dbReference>
<dbReference type="PANTHER" id="PTHR10609">
    <property type="entry name" value="BIOTINIDASE-RELATED"/>
    <property type="match status" value="1"/>
</dbReference>
<comment type="subcellular location">
    <subcellularLocation>
        <location evidence="1 7 8">Nucleus</location>
    </subcellularLocation>
</comment>
<dbReference type="InterPro" id="IPR036526">
    <property type="entry name" value="C-N_Hydrolase_sf"/>
</dbReference>
<dbReference type="STRING" id="568069.A0A1J1HQC9"/>
<feature type="region of interest" description="Disordered" evidence="9">
    <location>
        <begin position="351"/>
        <end position="375"/>
    </location>
</feature>
<evidence type="ECO:0000259" key="11">
    <source>
        <dbReference type="PROSITE" id="PS50263"/>
    </source>
</evidence>
<dbReference type="InterPro" id="IPR009057">
    <property type="entry name" value="Homeodomain-like_sf"/>
</dbReference>
<dbReference type="SMART" id="SM00389">
    <property type="entry name" value="HOX"/>
    <property type="match status" value="1"/>
</dbReference>
<comment type="similarity">
    <text evidence="2">Belongs to the carbon-nitrogen hydrolase superfamily. BTD/VNN family.</text>
</comment>
<evidence type="ECO:0000256" key="5">
    <source>
        <dbReference type="ARBA" id="ARBA00023155"/>
    </source>
</evidence>
<feature type="domain" description="CN hydrolase" evidence="11">
    <location>
        <begin position="434"/>
        <end position="711"/>
    </location>
</feature>
<dbReference type="InterPro" id="IPR043957">
    <property type="entry name" value="Vanin_C"/>
</dbReference>
<keyword evidence="3" id="KW-0378">Hydrolase</keyword>
<dbReference type="SUPFAM" id="SSF46689">
    <property type="entry name" value="Homeodomain-like"/>
    <property type="match status" value="1"/>
</dbReference>
<sequence>MCTNQVENLSGQVDFVNVDECYEPGFQMIPPYGDYDYKEIDKNPHRPSSFHISDILQLNNQPPSDVKPRSPMDYSPYSYNEYTSRQPYYSSYHPQILPSTLSTFESDLPFYSTTFGAAPSYNGNIYLTADPPMGTSSYPSSQVVSTSLSNRFIMNDPNNNSFVPYYDPQTTPIQHNPTSNDSTNHSSMVMTSDPTYITLPVKNSPFQDETVQLLNSAESMKTEARYTTLTSVESTASSQSISNAIPNQVIEDDQLNDTLSVDESIGSLTDVQDIRESTDGIPLRATQNSTEKKRKRRVLFTKNQTFELERRFRQQRYLSAPEREYLANDIGLSPTQVKIWFQNHRYKTKRTTSEKLPLSPNSYQQQSSGLPSPSPIKRVHVLVRDGKPVTNPLYNNDNPSNFKITSVAMKAVGLIILLLCRSSFQASTPSSPTYEAGVVEFNFLWDPEADIIETTASNLARYLKIMEEAPSTLDIIVFPEMTLNRIQSAVEISDPSEKISPCDSDSYDAENLVKKISCAAKTAQRYVVVDIVTKIKCPDAEMIESGDPRNCNDRDDGFSYYNTNVVFDRNGTIIARYRKFNLFGEEVDTPYKAEIVTFETDFGVKFGTFICFDLMFRWPALEMVRNVENNYEGVTDVIFTTMWFSELPFLTAVQVQQNWAYQNDVNMLAAGANNPAVGSTGTGIFAGRKGSLVSVMEGTTKTNLYTATVPKKVLGDSIVVEHNSTKRSKEEMATLKLKRDQLDAYEIEFLPPGDAEGTTTIERRRCLNENCLNVTIVYRYENILNAPSYEYALAFYHGKRTFDGFADGGVVAFVILACPTKEIATCGVRNETLEMHHVWDKIEFSGTLPYDDGQYFYLPTTLDTSIMPLNPNTFEYNEKRNFPNPDDITKGNVEVTMKMNGNIEGFLTFGIYGRDFNLDNDATAMKASLLLILSSFVFLYRFLI</sequence>
<dbReference type="GO" id="GO:0003677">
    <property type="term" value="F:DNA binding"/>
    <property type="evidence" value="ECO:0007669"/>
    <property type="project" value="UniProtKB-UniRule"/>
</dbReference>
<dbReference type="CDD" id="cd00086">
    <property type="entry name" value="homeodomain"/>
    <property type="match status" value="1"/>
</dbReference>